<dbReference type="PANTHER" id="PTHR43622:SF3">
    <property type="entry name" value="2-EPI-5-EPI-VALIOLONE SYNTHASE"/>
    <property type="match status" value="1"/>
</dbReference>
<comment type="caution">
    <text evidence="11">The sequence shown here is derived from an EMBL/GenBank/DDBJ whole genome shotgun (WGS) entry which is preliminary data.</text>
</comment>
<dbReference type="CDD" id="cd08199">
    <property type="entry name" value="EEVS"/>
    <property type="match status" value="1"/>
</dbReference>
<keyword evidence="3" id="KW-0547">Nucleotide-binding</keyword>
<protein>
    <recommendedName>
        <fullName evidence="8">2-epi-5-epi-valiolone synthase</fullName>
        <ecNumber evidence="7">4.2.3.152</ecNumber>
    </recommendedName>
</protein>
<evidence type="ECO:0000313" key="11">
    <source>
        <dbReference type="EMBL" id="MBZ6153985.1"/>
    </source>
</evidence>
<dbReference type="InterPro" id="IPR050071">
    <property type="entry name" value="Dehydroquinate_synthase"/>
</dbReference>
<dbReference type="Gene3D" id="3.40.50.1970">
    <property type="match status" value="1"/>
</dbReference>
<evidence type="ECO:0000313" key="12">
    <source>
        <dbReference type="Proteomes" id="UP000758701"/>
    </source>
</evidence>
<evidence type="ECO:0000256" key="8">
    <source>
        <dbReference type="ARBA" id="ARBA00024092"/>
    </source>
</evidence>
<dbReference type="SUPFAM" id="SSF56796">
    <property type="entry name" value="Dehydroquinate synthase-like"/>
    <property type="match status" value="1"/>
</dbReference>
<accession>A0ABS7W9F2</accession>
<dbReference type="Pfam" id="PF24621">
    <property type="entry name" value="DHQS_C"/>
    <property type="match status" value="1"/>
</dbReference>
<dbReference type="InterPro" id="IPR035872">
    <property type="entry name" value="EEVS-like"/>
</dbReference>
<keyword evidence="5" id="KW-0456">Lyase</keyword>
<sequence length="412" mass="44577">MTAQSDSPLQTVLPGSAAPAAHRWRVSTSKEVSYEVRLSPGLLDPDNPALAMAGLPGTTGPGRRLVVVDATVYGLYGTRLREYFEKQDVEYGLCVIDAHESVKSMQTVFEIVSSMDAFGVSRRREPVIAIGGGVLTDLVGLAASLYRRSTPYVRVPTTLICMVDAAIGAKTGVNFHEHKNRLGTYHPSAVTLVDREFLGTLSTRHVCNGLAEILKMAMVKDAELFEHLAAHGPYLVRNGMRAGAGPAGDEVATEVMRLAIHGMLEELEPNLWEHDLRRPVDFGHSFSPAIEMQALPQLLHGEAVCIDMALSSVLAHRRGLLDESQLHRVLDVMAALGLPTWHPVCTSELIARGLGDTVRHRDGQQLLPLPDCIGHVRFVNDVTQDELDAALRVLRGIGTASAASALSAAREV</sequence>
<reference evidence="11 12" key="1">
    <citation type="submission" date="2021-06" db="EMBL/GenBank/DDBJ databases">
        <title>Ecological speciation of a Streptomyces species isolated from different habitats and geographic origins.</title>
        <authorList>
            <person name="Wang J."/>
        </authorList>
    </citation>
    <scope>NUCLEOTIDE SEQUENCE [LARGE SCALE GENOMIC DNA]</scope>
    <source>
        <strain evidence="11 12">FXJ8.012</strain>
    </source>
</reference>
<feature type="domain" description="3-dehydroquinate synthase N-terminal" evidence="9">
    <location>
        <begin position="94"/>
        <end position="206"/>
    </location>
</feature>
<dbReference type="Proteomes" id="UP000758701">
    <property type="component" value="Unassembled WGS sequence"/>
</dbReference>
<organism evidence="11 12">
    <name type="scientific">Streptomyces olivaceus</name>
    <dbReference type="NCBI Taxonomy" id="47716"/>
    <lineage>
        <taxon>Bacteria</taxon>
        <taxon>Bacillati</taxon>
        <taxon>Actinomycetota</taxon>
        <taxon>Actinomycetes</taxon>
        <taxon>Kitasatosporales</taxon>
        <taxon>Streptomycetaceae</taxon>
        <taxon>Streptomyces</taxon>
    </lineage>
</organism>
<name>A0ABS7W9F2_STROV</name>
<dbReference type="EMBL" id="JAHSTP010000009">
    <property type="protein sequence ID" value="MBZ6153985.1"/>
    <property type="molecule type" value="Genomic_DNA"/>
</dbReference>
<evidence type="ECO:0000256" key="7">
    <source>
        <dbReference type="ARBA" id="ARBA00024060"/>
    </source>
</evidence>
<comment type="cofactor">
    <cofactor evidence="1">
        <name>NAD(+)</name>
        <dbReference type="ChEBI" id="CHEBI:57540"/>
    </cofactor>
</comment>
<evidence type="ECO:0000259" key="10">
    <source>
        <dbReference type="Pfam" id="PF24621"/>
    </source>
</evidence>
<dbReference type="EC" id="4.2.3.152" evidence="7"/>
<evidence type="ECO:0000256" key="2">
    <source>
        <dbReference type="ARBA" id="ARBA00022723"/>
    </source>
</evidence>
<dbReference type="Gene3D" id="1.20.1090.10">
    <property type="entry name" value="Dehydroquinate synthase-like - alpha domain"/>
    <property type="match status" value="1"/>
</dbReference>
<evidence type="ECO:0000256" key="4">
    <source>
        <dbReference type="ARBA" id="ARBA00023027"/>
    </source>
</evidence>
<evidence type="ECO:0000256" key="1">
    <source>
        <dbReference type="ARBA" id="ARBA00001911"/>
    </source>
</evidence>
<proteinExistence type="predicted"/>
<keyword evidence="2" id="KW-0479">Metal-binding</keyword>
<gene>
    <name evidence="11" type="ORF">KVH32_22935</name>
</gene>
<dbReference type="InterPro" id="IPR030960">
    <property type="entry name" value="DHQS/DOIS_N"/>
</dbReference>
<comment type="catalytic activity">
    <reaction evidence="6">
        <text>D-sedoheptulose 7-phosphate = 2-epi-5-epi-valiolone + phosphate</text>
        <dbReference type="Rhea" id="RHEA:44184"/>
        <dbReference type="ChEBI" id="CHEBI:43474"/>
        <dbReference type="ChEBI" id="CHEBI:57483"/>
        <dbReference type="ChEBI" id="CHEBI:84187"/>
        <dbReference type="EC" id="4.2.3.152"/>
    </reaction>
</comment>
<evidence type="ECO:0000259" key="9">
    <source>
        <dbReference type="Pfam" id="PF01761"/>
    </source>
</evidence>
<dbReference type="InterPro" id="IPR056179">
    <property type="entry name" value="DHQS_C"/>
</dbReference>
<dbReference type="PANTHER" id="PTHR43622">
    <property type="entry name" value="3-DEHYDROQUINATE SYNTHASE"/>
    <property type="match status" value="1"/>
</dbReference>
<keyword evidence="12" id="KW-1185">Reference proteome</keyword>
<feature type="domain" description="3-dehydroquinate synthase C-terminal" evidence="10">
    <location>
        <begin position="209"/>
        <end position="350"/>
    </location>
</feature>
<evidence type="ECO:0000256" key="3">
    <source>
        <dbReference type="ARBA" id="ARBA00022741"/>
    </source>
</evidence>
<dbReference type="Pfam" id="PF01761">
    <property type="entry name" value="DHQ_synthase"/>
    <property type="match status" value="1"/>
</dbReference>
<evidence type="ECO:0000256" key="5">
    <source>
        <dbReference type="ARBA" id="ARBA00023239"/>
    </source>
</evidence>
<keyword evidence="4" id="KW-0520">NAD</keyword>
<evidence type="ECO:0000256" key="6">
    <source>
        <dbReference type="ARBA" id="ARBA00023993"/>
    </source>
</evidence>